<protein>
    <submittedName>
        <fullName evidence="1">Uncharacterized protein</fullName>
    </submittedName>
</protein>
<evidence type="ECO:0000313" key="1">
    <source>
        <dbReference type="EMBL" id="SVP91986.1"/>
    </source>
</evidence>
<gene>
    <name evidence="1" type="ORF">TAV_000190100</name>
</gene>
<sequence>MTSLNDSIQQSVDNDFNYLDSYNEGDKEITSQEIMLLSSNYYMNNYLSNIIYDDLSFFLFQGEVLLNLRMYTDSLSACLCFQRLGGSSIVSKCISLVAFYQMNYIKNFKYLKE</sequence>
<dbReference type="AlphaFoldDB" id="A0A3B0NA98"/>
<dbReference type="EMBL" id="UIVS01000002">
    <property type="protein sequence ID" value="SVP91986.1"/>
    <property type="molecule type" value="Genomic_DNA"/>
</dbReference>
<reference evidence="1" key="1">
    <citation type="submission" date="2018-07" db="EMBL/GenBank/DDBJ databases">
        <authorList>
            <person name="Quirk P.G."/>
            <person name="Krulwich T.A."/>
        </authorList>
    </citation>
    <scope>NUCLEOTIDE SEQUENCE</scope>
    <source>
        <strain evidence="1">Anand</strain>
    </source>
</reference>
<name>A0A3B0NA98_THEAN</name>
<proteinExistence type="predicted"/>
<organism evidence="1">
    <name type="scientific">Theileria annulata</name>
    <dbReference type="NCBI Taxonomy" id="5874"/>
    <lineage>
        <taxon>Eukaryota</taxon>
        <taxon>Sar</taxon>
        <taxon>Alveolata</taxon>
        <taxon>Apicomplexa</taxon>
        <taxon>Aconoidasida</taxon>
        <taxon>Piroplasmida</taxon>
        <taxon>Theileriidae</taxon>
        <taxon>Theileria</taxon>
    </lineage>
</organism>
<accession>A0A3B0NA98</accession>